<organism evidence="1 2">
    <name type="scientific">Candidatus Yanofskybacteria bacterium RIFOXYD1_FULL_42_10</name>
    <dbReference type="NCBI Taxonomy" id="1802718"/>
    <lineage>
        <taxon>Bacteria</taxon>
        <taxon>Candidatus Yanofskyibacteriota</taxon>
    </lineage>
</organism>
<sequence length="66" mass="7663">MDKNDILYFKINKPKVKRFFGTYGTRRRKGEGSREKLRGNRLRVRGEIPARLAEASGEAGRNLRRA</sequence>
<dbReference type="AlphaFoldDB" id="A0A1F8HRR2"/>
<name>A0A1F8HRR2_9BACT</name>
<proteinExistence type="predicted"/>
<accession>A0A1F8HRR2</accession>
<evidence type="ECO:0000313" key="2">
    <source>
        <dbReference type="Proteomes" id="UP000178043"/>
    </source>
</evidence>
<gene>
    <name evidence="1" type="ORF">A2606_03515</name>
</gene>
<protein>
    <submittedName>
        <fullName evidence="1">Uncharacterized protein</fullName>
    </submittedName>
</protein>
<comment type="caution">
    <text evidence="1">The sequence shown here is derived from an EMBL/GenBank/DDBJ whole genome shotgun (WGS) entry which is preliminary data.</text>
</comment>
<reference evidence="1 2" key="1">
    <citation type="journal article" date="2016" name="Nat. Commun.">
        <title>Thousands of microbial genomes shed light on interconnected biogeochemical processes in an aquifer system.</title>
        <authorList>
            <person name="Anantharaman K."/>
            <person name="Brown C.T."/>
            <person name="Hug L.A."/>
            <person name="Sharon I."/>
            <person name="Castelle C.J."/>
            <person name="Probst A.J."/>
            <person name="Thomas B.C."/>
            <person name="Singh A."/>
            <person name="Wilkins M.J."/>
            <person name="Karaoz U."/>
            <person name="Brodie E.L."/>
            <person name="Williams K.H."/>
            <person name="Hubbard S.S."/>
            <person name="Banfield J.F."/>
        </authorList>
    </citation>
    <scope>NUCLEOTIDE SEQUENCE [LARGE SCALE GENOMIC DNA]</scope>
</reference>
<evidence type="ECO:0000313" key="1">
    <source>
        <dbReference type="EMBL" id="OGN39818.1"/>
    </source>
</evidence>
<dbReference type="EMBL" id="MGLG01000049">
    <property type="protein sequence ID" value="OGN39818.1"/>
    <property type="molecule type" value="Genomic_DNA"/>
</dbReference>
<dbReference type="Proteomes" id="UP000178043">
    <property type="component" value="Unassembled WGS sequence"/>
</dbReference>